<accession>A0A9P8L8S3</accession>
<sequence length="130" mass="14806">MPPMEAFPKSHIVTYRYYVGVIWFLEEDYVKSLKRGNLAGFDAALVAGEDQFVRRRIYLTLERGRDIALRNLLRKVFLAGGFVVDREGQKVRRTRIDVEEFGAGIGMAAGVKGGMERDEVECLLANMIYK</sequence>
<dbReference type="EMBL" id="JAGHQM010001096">
    <property type="protein sequence ID" value="KAH0556431.1"/>
    <property type="molecule type" value="Genomic_DNA"/>
</dbReference>
<dbReference type="PANTHER" id="PTHR12732:SF0">
    <property type="entry name" value="PCI DOMAIN-CONTAINING PROTEIN 2"/>
    <property type="match status" value="1"/>
</dbReference>
<dbReference type="AlphaFoldDB" id="A0A9P8L8S3"/>
<feature type="non-terminal residue" evidence="1">
    <location>
        <position position="1"/>
    </location>
</feature>
<evidence type="ECO:0000313" key="1">
    <source>
        <dbReference type="EMBL" id="KAH0556431.1"/>
    </source>
</evidence>
<dbReference type="GO" id="GO:0003690">
    <property type="term" value="F:double-stranded DNA binding"/>
    <property type="evidence" value="ECO:0007669"/>
    <property type="project" value="InterPro"/>
</dbReference>
<protein>
    <submittedName>
        <fullName evidence="1">Uncharacterized protein</fullName>
    </submittedName>
</protein>
<dbReference type="Proteomes" id="UP000750711">
    <property type="component" value="Unassembled WGS sequence"/>
</dbReference>
<dbReference type="GO" id="GO:0003723">
    <property type="term" value="F:RNA binding"/>
    <property type="evidence" value="ECO:0007669"/>
    <property type="project" value="InterPro"/>
</dbReference>
<reference evidence="1" key="1">
    <citation type="submission" date="2021-03" db="EMBL/GenBank/DDBJ databases">
        <title>Comparative genomics and phylogenomic investigation of the class Geoglossomycetes provide insights into ecological specialization and systematics.</title>
        <authorList>
            <person name="Melie T."/>
            <person name="Pirro S."/>
            <person name="Miller A.N."/>
            <person name="Quandt A."/>
        </authorList>
    </citation>
    <scope>NUCLEOTIDE SEQUENCE</scope>
    <source>
        <strain evidence="1">CAQ_001_2017</strain>
    </source>
</reference>
<proteinExistence type="predicted"/>
<dbReference type="PANTHER" id="PTHR12732">
    <property type="entry name" value="UNCHARACTERIZED PROTEASOME COMPONENT REGION PCI-CONTAINING"/>
    <property type="match status" value="1"/>
</dbReference>
<comment type="caution">
    <text evidence="1">The sequence shown here is derived from an EMBL/GenBank/DDBJ whole genome shotgun (WGS) entry which is preliminary data.</text>
</comment>
<dbReference type="InterPro" id="IPR045114">
    <property type="entry name" value="Csn12-like"/>
</dbReference>
<name>A0A9P8L8S3_9PEZI</name>
<keyword evidence="2" id="KW-1185">Reference proteome</keyword>
<organism evidence="1 2">
    <name type="scientific">Trichoglossum hirsutum</name>
    <dbReference type="NCBI Taxonomy" id="265104"/>
    <lineage>
        <taxon>Eukaryota</taxon>
        <taxon>Fungi</taxon>
        <taxon>Dikarya</taxon>
        <taxon>Ascomycota</taxon>
        <taxon>Pezizomycotina</taxon>
        <taxon>Geoglossomycetes</taxon>
        <taxon>Geoglossales</taxon>
        <taxon>Geoglossaceae</taxon>
        <taxon>Trichoglossum</taxon>
    </lineage>
</organism>
<evidence type="ECO:0000313" key="2">
    <source>
        <dbReference type="Proteomes" id="UP000750711"/>
    </source>
</evidence>
<gene>
    <name evidence="1" type="ORF">GP486_005648</name>
</gene>